<dbReference type="GO" id="GO:0009297">
    <property type="term" value="P:pilus assembly"/>
    <property type="evidence" value="ECO:0007669"/>
    <property type="project" value="InterPro"/>
</dbReference>
<protein>
    <submittedName>
        <fullName evidence="11">Putative fimbrial chaperone</fullName>
    </submittedName>
</protein>
<evidence type="ECO:0000256" key="6">
    <source>
        <dbReference type="ARBA" id="ARBA00022692"/>
    </source>
</evidence>
<sequence length="807" mass="86164">MFRRVKAETVFRLSGIAVAVTAALSCLSVNASEKLNMSFIQGGVNAGLEEWAELSKEYPPGRYLVDVFLNGRETGKKILDITPADSNEICFSEQWLSSAGIYLRKEFFRDNYDSNRQCYILSGASSVTVDFDVSTQKLVLSIPQIGLSAKPEDLEWDYGGNAFRVNYNVNANTGRENAGAFASTDLKANIGRWVINSTATASGDDSGNKETSVDMFTATRAVRSLNADLAVGKTQTGNNLLGSVGTYGFSLSHNNSMKPGNLGYKPVFTGIANGPARVTLVQNGRILYSEMVPSGPFSITEVPLYTSGDVIMTVTGEDGKEDTQVFPLSVMNNQISPGQHEFSIGAGIPDEQSSVEGGVLSASYGYGLNDLTFRMGGIWNQDYYGVTSGVVTGIGHLGAVSVDGAYASAGYANQPDRTGSKVQLGWTKQLDATKTGLRLSWSRQDEEYEDISAFNPKDIWQKESKGRKVKDEWSAGISQPVAGLFNLSVSGWQRNFYQNKTGNYYAANNGDEKGISGTLNTQVRGVNVSLGASGSRNAQGENNWAMSASVSVPFTLFDRKYSSNTSASQSKGGGTGFSTGVSGSINERITYGFGGGSDGKGETRSYLNSSYSGDKIYLSGAMNQSSSGGTSGSLSASGSVLAIPDSKDVIFSRTTGDTVALINVKDTPGVKVKSGNGKTDKKGNLVVPLNSYDWNTVTIDAGTLPHDKELSTTSQKVVPTDKAVVRMPFDTIKVKRYLLQVRKKNGEFVPGGVWARDSKNTPLGFVANNGVLMINAVDTPGDISVGQCHISAAKLKSTEKLQEITCD</sequence>
<dbReference type="InterPro" id="IPR025885">
    <property type="entry name" value="PapC_N"/>
</dbReference>
<evidence type="ECO:0000256" key="9">
    <source>
        <dbReference type="ARBA" id="ARBA00023237"/>
    </source>
</evidence>
<dbReference type="GO" id="GO:0009279">
    <property type="term" value="C:cell outer membrane"/>
    <property type="evidence" value="ECO:0007669"/>
    <property type="project" value="UniProtKB-SubCell"/>
</dbReference>
<dbReference type="Pfam" id="PF00577">
    <property type="entry name" value="Usher"/>
    <property type="match status" value="1"/>
</dbReference>
<dbReference type="RefSeq" id="WP_032488902.1">
    <property type="nucleotide sequence ID" value="NZ_JBLRBE010000036.1"/>
</dbReference>
<dbReference type="PROSITE" id="PS51257">
    <property type="entry name" value="PROKAR_LIPOPROTEIN"/>
    <property type="match status" value="1"/>
</dbReference>
<dbReference type="InterPro" id="IPR000015">
    <property type="entry name" value="Fimb_usher"/>
</dbReference>
<evidence type="ECO:0000256" key="5">
    <source>
        <dbReference type="ARBA" id="ARBA00022558"/>
    </source>
</evidence>
<keyword evidence="9" id="KW-0998">Cell outer membrane</keyword>
<keyword evidence="4" id="KW-1134">Transmembrane beta strand</keyword>
<proteinExistence type="inferred from homology"/>
<reference evidence="11" key="1">
    <citation type="journal article" date="1997" name="Infect. Immun.">
        <title>Identification and characterization of a K88- and CS31A-like operon of a rabbit enteropathogenic Escherichia coli strain which encodes fimbriae involved in the colonization of rabbit intestine.</title>
        <authorList>
            <person name="Adams L.M."/>
            <person name="Simmons C.P."/>
            <person name="Rezmann L."/>
            <person name="Strugnell R.A."/>
            <person name="Robins-Browne R.M."/>
        </authorList>
    </citation>
    <scope>NUCLEOTIDE SEQUENCE</scope>
    <source>
        <strain evidence="11">83/39</strain>
        <plasmid evidence="11">pRAP</plasmid>
    </source>
</reference>
<dbReference type="InterPro" id="IPR037224">
    <property type="entry name" value="PapC_N_sf"/>
</dbReference>
<evidence type="ECO:0000256" key="8">
    <source>
        <dbReference type="ARBA" id="ARBA00023136"/>
    </source>
</evidence>
<evidence type="ECO:0000256" key="1">
    <source>
        <dbReference type="ARBA" id="ARBA00004571"/>
    </source>
</evidence>
<geneLocation type="plasmid" evidence="11">
    <name>pRAP</name>
</geneLocation>
<gene>
    <name evidence="11" type="primary">ralD</name>
</gene>
<comment type="similarity">
    <text evidence="2">Belongs to the fimbrial export usher family.</text>
</comment>
<dbReference type="AlphaFoldDB" id="P96323"/>
<dbReference type="PANTHER" id="PTHR30451:SF21">
    <property type="entry name" value="FIMBRIAL USHER DOMAIN-CONTAINING PROTEIN YDET-RELATED"/>
    <property type="match status" value="1"/>
</dbReference>
<dbReference type="InterPro" id="IPR042186">
    <property type="entry name" value="FimD_plug_dom"/>
</dbReference>
<keyword evidence="6" id="KW-0812">Transmembrane</keyword>
<evidence type="ECO:0000259" key="10">
    <source>
        <dbReference type="Pfam" id="PF13954"/>
    </source>
</evidence>
<keyword evidence="5" id="KW-1029">Fimbrium biogenesis</keyword>
<dbReference type="NCBIfam" id="NF011760">
    <property type="entry name" value="PRK15213.1"/>
    <property type="match status" value="1"/>
</dbReference>
<dbReference type="Gene3D" id="3.10.20.410">
    <property type="match status" value="1"/>
</dbReference>
<dbReference type="Gene3D" id="2.60.40.2610">
    <property type="entry name" value="Outer membrane usher protein FimD, plug domain"/>
    <property type="match status" value="1"/>
</dbReference>
<evidence type="ECO:0000256" key="3">
    <source>
        <dbReference type="ARBA" id="ARBA00022448"/>
    </source>
</evidence>
<feature type="domain" description="PapC N-terminal" evidence="10">
    <location>
        <begin position="37"/>
        <end position="171"/>
    </location>
</feature>
<dbReference type="GO" id="GO:0015473">
    <property type="term" value="F:fimbrial usher porin activity"/>
    <property type="evidence" value="ECO:0007669"/>
    <property type="project" value="InterPro"/>
</dbReference>
<dbReference type="Gene3D" id="2.60.40.3110">
    <property type="match status" value="1"/>
</dbReference>
<dbReference type="SUPFAM" id="SSF141729">
    <property type="entry name" value="FimD N-terminal domain-like"/>
    <property type="match status" value="1"/>
</dbReference>
<evidence type="ECO:0000313" key="11">
    <source>
        <dbReference type="EMBL" id="AAB97611.1"/>
    </source>
</evidence>
<accession>P96323</accession>
<keyword evidence="8" id="KW-0472">Membrane</keyword>
<keyword evidence="11" id="KW-0614">Plasmid</keyword>
<organism evidence="11">
    <name type="scientific">Escherichia coli</name>
    <dbReference type="NCBI Taxonomy" id="562"/>
    <lineage>
        <taxon>Bacteria</taxon>
        <taxon>Pseudomonadati</taxon>
        <taxon>Pseudomonadota</taxon>
        <taxon>Gammaproteobacteria</taxon>
        <taxon>Enterobacterales</taxon>
        <taxon>Enterobacteriaceae</taxon>
        <taxon>Escherichia</taxon>
    </lineage>
</organism>
<comment type="subcellular location">
    <subcellularLocation>
        <location evidence="1">Cell outer membrane</location>
        <topology evidence="1">Multi-pass membrane protein</topology>
    </subcellularLocation>
</comment>
<evidence type="ECO:0000256" key="4">
    <source>
        <dbReference type="ARBA" id="ARBA00022452"/>
    </source>
</evidence>
<keyword evidence="3" id="KW-0813">Transport</keyword>
<name>P96323_ECOLX</name>
<dbReference type="PANTHER" id="PTHR30451">
    <property type="entry name" value="OUTER MEMBRANE USHER PROTEIN"/>
    <property type="match status" value="1"/>
</dbReference>
<dbReference type="EMBL" id="U84144">
    <property type="protein sequence ID" value="AAB97611.1"/>
    <property type="molecule type" value="Genomic_DNA"/>
</dbReference>
<dbReference type="Pfam" id="PF13954">
    <property type="entry name" value="PapC_N"/>
    <property type="match status" value="1"/>
</dbReference>
<evidence type="ECO:0000256" key="2">
    <source>
        <dbReference type="ARBA" id="ARBA00008064"/>
    </source>
</evidence>
<keyword evidence="7" id="KW-0732">Signal</keyword>
<evidence type="ECO:0000256" key="7">
    <source>
        <dbReference type="ARBA" id="ARBA00022729"/>
    </source>
</evidence>